<keyword evidence="2" id="KW-1185">Reference proteome</keyword>
<accession>A0A5B7GPG9</accession>
<gene>
    <name evidence="1" type="ORF">E2C01_056111</name>
</gene>
<proteinExistence type="predicted"/>
<reference evidence="1 2" key="1">
    <citation type="submission" date="2019-05" db="EMBL/GenBank/DDBJ databases">
        <title>Another draft genome of Portunus trituberculatus and its Hox gene families provides insights of decapod evolution.</title>
        <authorList>
            <person name="Jeong J.-H."/>
            <person name="Song I."/>
            <person name="Kim S."/>
            <person name="Choi T."/>
            <person name="Kim D."/>
            <person name="Ryu S."/>
            <person name="Kim W."/>
        </authorList>
    </citation>
    <scope>NUCLEOTIDE SEQUENCE [LARGE SCALE GENOMIC DNA]</scope>
    <source>
        <tissue evidence="1">Muscle</tissue>
    </source>
</reference>
<sequence>MYYSLASTSRESSTALRHYPRHPALAWCR</sequence>
<comment type="caution">
    <text evidence="1">The sequence shown here is derived from an EMBL/GenBank/DDBJ whole genome shotgun (WGS) entry which is preliminary data.</text>
</comment>
<evidence type="ECO:0000313" key="2">
    <source>
        <dbReference type="Proteomes" id="UP000324222"/>
    </source>
</evidence>
<evidence type="ECO:0000313" key="1">
    <source>
        <dbReference type="EMBL" id="MPC62031.1"/>
    </source>
</evidence>
<name>A0A5B7GPG9_PORTR</name>
<organism evidence="1 2">
    <name type="scientific">Portunus trituberculatus</name>
    <name type="common">Swimming crab</name>
    <name type="synonym">Neptunus trituberculatus</name>
    <dbReference type="NCBI Taxonomy" id="210409"/>
    <lineage>
        <taxon>Eukaryota</taxon>
        <taxon>Metazoa</taxon>
        <taxon>Ecdysozoa</taxon>
        <taxon>Arthropoda</taxon>
        <taxon>Crustacea</taxon>
        <taxon>Multicrustacea</taxon>
        <taxon>Malacostraca</taxon>
        <taxon>Eumalacostraca</taxon>
        <taxon>Eucarida</taxon>
        <taxon>Decapoda</taxon>
        <taxon>Pleocyemata</taxon>
        <taxon>Brachyura</taxon>
        <taxon>Eubrachyura</taxon>
        <taxon>Portunoidea</taxon>
        <taxon>Portunidae</taxon>
        <taxon>Portuninae</taxon>
        <taxon>Portunus</taxon>
    </lineage>
</organism>
<dbReference type="AlphaFoldDB" id="A0A5B7GPG9"/>
<protein>
    <submittedName>
        <fullName evidence="1">Uncharacterized protein</fullName>
    </submittedName>
</protein>
<dbReference type="Proteomes" id="UP000324222">
    <property type="component" value="Unassembled WGS sequence"/>
</dbReference>
<dbReference type="EMBL" id="VSRR010019228">
    <property type="protein sequence ID" value="MPC62031.1"/>
    <property type="molecule type" value="Genomic_DNA"/>
</dbReference>